<protein>
    <recommendedName>
        <fullName evidence="4">6-carboxyhexanoate--CoA ligase</fullName>
        <ecNumber evidence="4">6.2.1.14</ecNumber>
    </recommendedName>
</protein>
<comment type="cofactor">
    <cofactor evidence="1">
        <name>Mg(2+)</name>
        <dbReference type="ChEBI" id="CHEBI:18420"/>
    </cofactor>
</comment>
<keyword evidence="7" id="KW-0093">Biotin biosynthesis</keyword>
<keyword evidence="9" id="KW-0460">Magnesium</keyword>
<dbReference type="GO" id="GO:0009102">
    <property type="term" value="P:biotin biosynthetic process"/>
    <property type="evidence" value="ECO:0007669"/>
    <property type="project" value="UniProtKB-KW"/>
</dbReference>
<dbReference type="GeneID" id="64189286"/>
<name>A0AAP4BSN4_9CORY</name>
<dbReference type="EMBL" id="JASNVP010000003">
    <property type="protein sequence ID" value="MDK4325685.1"/>
    <property type="molecule type" value="Genomic_DNA"/>
</dbReference>
<evidence type="ECO:0000256" key="3">
    <source>
        <dbReference type="ARBA" id="ARBA00011738"/>
    </source>
</evidence>
<dbReference type="RefSeq" id="WP_026167786.1">
    <property type="nucleotide sequence ID" value="NZ_CABIYR010000003.1"/>
</dbReference>
<dbReference type="GO" id="GO:0042410">
    <property type="term" value="F:6-carboxyhexanoate-CoA ligase activity"/>
    <property type="evidence" value="ECO:0007669"/>
    <property type="project" value="UniProtKB-EC"/>
</dbReference>
<evidence type="ECO:0000313" key="11">
    <source>
        <dbReference type="EMBL" id="MDK4325685.1"/>
    </source>
</evidence>
<sequence length="241" mass="26205">MPETMYSIKMRASRAGAHISGAERIVPARFVGQVSENLHARALGHPKGIPDSIVVTTTALAADDIIYLPELTVTELLCATPSQASELVTDLLAEITPHSDTIWNYLETVTGMRGAMLVDAETGHRVEPDMHRGVRASTMDHRSSLDLDARAQPGNKNYVHEARVLAAKVASCPHVVAEICISDDPDYTTGYACVQGRYHRIPHMKAAGTNQGTRVIVIDRSDEHALTEISEYLENQAVIVG</sequence>
<dbReference type="Proteomes" id="UP001226160">
    <property type="component" value="Unassembled WGS sequence"/>
</dbReference>
<keyword evidence="6" id="KW-0547">Nucleotide-binding</keyword>
<dbReference type="AlphaFoldDB" id="A0AAP4BSN4"/>
<comment type="pathway">
    <text evidence="2">Metabolic intermediate metabolism; pimeloyl-CoA biosynthesis; pimeloyl-CoA from pimelate: step 1/1.</text>
</comment>
<gene>
    <name evidence="11" type="ORF">QPX54_04025</name>
</gene>
<evidence type="ECO:0000313" key="12">
    <source>
        <dbReference type="Proteomes" id="UP001226160"/>
    </source>
</evidence>
<comment type="subunit">
    <text evidence="3">Homodimer.</text>
</comment>
<keyword evidence="5 11" id="KW-0436">Ligase</keyword>
<evidence type="ECO:0000256" key="9">
    <source>
        <dbReference type="ARBA" id="ARBA00022842"/>
    </source>
</evidence>
<evidence type="ECO:0000256" key="6">
    <source>
        <dbReference type="ARBA" id="ARBA00022741"/>
    </source>
</evidence>
<organism evidence="11 12">
    <name type="scientific">Corynebacterium propinquum</name>
    <dbReference type="NCBI Taxonomy" id="43769"/>
    <lineage>
        <taxon>Bacteria</taxon>
        <taxon>Bacillati</taxon>
        <taxon>Actinomycetota</taxon>
        <taxon>Actinomycetes</taxon>
        <taxon>Mycobacteriales</taxon>
        <taxon>Corynebacteriaceae</taxon>
        <taxon>Corynebacterium</taxon>
    </lineage>
</organism>
<accession>A0AAP4BSN4</accession>
<dbReference type="GO" id="GO:0005524">
    <property type="term" value="F:ATP binding"/>
    <property type="evidence" value="ECO:0007669"/>
    <property type="project" value="UniProtKB-KW"/>
</dbReference>
<dbReference type="EC" id="6.2.1.14" evidence="4"/>
<evidence type="ECO:0000256" key="5">
    <source>
        <dbReference type="ARBA" id="ARBA00022598"/>
    </source>
</evidence>
<comment type="caution">
    <text evidence="11">The sequence shown here is derived from an EMBL/GenBank/DDBJ whole genome shotgun (WGS) entry which is preliminary data.</text>
</comment>
<comment type="catalytic activity">
    <reaction evidence="10">
        <text>heptanedioate + ATP + CoA = 6-carboxyhexanoyl-CoA + AMP + diphosphate</text>
        <dbReference type="Rhea" id="RHEA:14781"/>
        <dbReference type="ChEBI" id="CHEBI:30616"/>
        <dbReference type="ChEBI" id="CHEBI:33019"/>
        <dbReference type="ChEBI" id="CHEBI:36165"/>
        <dbReference type="ChEBI" id="CHEBI:57287"/>
        <dbReference type="ChEBI" id="CHEBI:57360"/>
        <dbReference type="ChEBI" id="CHEBI:456215"/>
        <dbReference type="EC" id="6.2.1.14"/>
    </reaction>
</comment>
<evidence type="ECO:0000256" key="4">
    <source>
        <dbReference type="ARBA" id="ARBA00012984"/>
    </source>
</evidence>
<evidence type="ECO:0000256" key="7">
    <source>
        <dbReference type="ARBA" id="ARBA00022756"/>
    </source>
</evidence>
<dbReference type="InterPro" id="IPR005499">
    <property type="entry name" value="BioW"/>
</dbReference>
<evidence type="ECO:0000256" key="8">
    <source>
        <dbReference type="ARBA" id="ARBA00022840"/>
    </source>
</evidence>
<evidence type="ECO:0000256" key="10">
    <source>
        <dbReference type="ARBA" id="ARBA00049553"/>
    </source>
</evidence>
<reference evidence="11" key="1">
    <citation type="submission" date="2023-05" db="EMBL/GenBank/DDBJ databases">
        <title>Metabolic capabilities are highly conserved among human nasal-associated Corynebacterium species in pangenomic analyses.</title>
        <authorList>
            <person name="Tran T.H."/>
            <person name="Roberts A.Q."/>
            <person name="Escapa I.F."/>
            <person name="Gao W."/>
            <person name="Conlan S."/>
            <person name="Kong H."/>
            <person name="Segre J.A."/>
            <person name="Kelly M.S."/>
            <person name="Lemon K.P."/>
        </authorList>
    </citation>
    <scope>NUCLEOTIDE SEQUENCE</scope>
    <source>
        <strain evidence="11">KPL2654</strain>
    </source>
</reference>
<dbReference type="Pfam" id="PF03744">
    <property type="entry name" value="BioW"/>
    <property type="match status" value="1"/>
</dbReference>
<evidence type="ECO:0000256" key="2">
    <source>
        <dbReference type="ARBA" id="ARBA00005075"/>
    </source>
</evidence>
<evidence type="ECO:0000256" key="1">
    <source>
        <dbReference type="ARBA" id="ARBA00001946"/>
    </source>
</evidence>
<keyword evidence="8" id="KW-0067">ATP-binding</keyword>
<proteinExistence type="predicted"/>